<reference evidence="2 3" key="2">
    <citation type="journal article" date="2016" name="Genome Announc.">
        <title>Draft Genome Sequence of a Biocontrol Rhizobacterium, Chryseobacterium kwangjuense Strain KJ1R5, Isolated from Pepper (Capsicum annuum).</title>
        <authorList>
            <person name="Jeong J.J."/>
            <person name="Park H."/>
            <person name="Park B.H."/>
            <person name="Mannaa M."/>
            <person name="Sang M.K."/>
            <person name="Choi I.G."/>
            <person name="Kim K.D."/>
        </authorList>
    </citation>
    <scope>NUCLEOTIDE SEQUENCE [LARGE SCALE GENOMIC DNA]</scope>
    <source>
        <strain evidence="2 3">KJ1R5</strain>
    </source>
</reference>
<dbReference type="AlphaFoldDB" id="A0A135WA69"/>
<dbReference type="Gene3D" id="3.40.50.300">
    <property type="entry name" value="P-loop containing nucleotide triphosphate hydrolases"/>
    <property type="match status" value="1"/>
</dbReference>
<evidence type="ECO:0000313" key="3">
    <source>
        <dbReference type="Proteomes" id="UP000070513"/>
    </source>
</evidence>
<dbReference type="InterPro" id="IPR027417">
    <property type="entry name" value="P-loop_NTPase"/>
</dbReference>
<keyword evidence="1" id="KW-0175">Coiled coil</keyword>
<accession>A0A135WA69</accession>
<dbReference type="EMBL" id="LPUR01000016">
    <property type="protein sequence ID" value="KXH81622.1"/>
    <property type="molecule type" value="Genomic_DNA"/>
</dbReference>
<evidence type="ECO:0000256" key="1">
    <source>
        <dbReference type="SAM" id="Coils"/>
    </source>
</evidence>
<evidence type="ECO:0008006" key="4">
    <source>
        <dbReference type="Google" id="ProtNLM"/>
    </source>
</evidence>
<evidence type="ECO:0000313" key="2">
    <source>
        <dbReference type="EMBL" id="KXH81622.1"/>
    </source>
</evidence>
<protein>
    <recommendedName>
        <fullName evidence="4">Protein CR006 P-loop domain-containing protein</fullName>
    </recommendedName>
</protein>
<feature type="coiled-coil region" evidence="1">
    <location>
        <begin position="327"/>
        <end position="358"/>
    </location>
</feature>
<reference evidence="3" key="1">
    <citation type="submission" date="2015-12" db="EMBL/GenBank/DDBJ databases">
        <title>Genome sequence of a biocontrol rhizobacterium Chryseobacterium kwangjuense strain KJ1R5 isolated from pepper (Capsicum annuum L.).</title>
        <authorList>
            <person name="Jeong J.-J."/>
            <person name="Park H."/>
            <person name="Mannaa M."/>
            <person name="Sang M.K."/>
            <person name="Choi I.-G."/>
            <person name="Kim K.D."/>
        </authorList>
    </citation>
    <scope>NUCLEOTIDE SEQUENCE [LARGE SCALE GENOMIC DNA]</scope>
    <source>
        <strain evidence="3">KJ1R5</strain>
    </source>
</reference>
<name>A0A135WA69_9FLAO</name>
<dbReference type="SUPFAM" id="SSF52540">
    <property type="entry name" value="P-loop containing nucleoside triphosphate hydrolases"/>
    <property type="match status" value="1"/>
</dbReference>
<dbReference type="OrthoDB" id="4770574at2"/>
<sequence length="723" mass="85025">MKILKIDFENCFGIGKLKHEFDFCKTNSYLIYAPNGTMKTSFAKTFDLISKNDKKDQPKDLVYNKKSKFDITFDDEEIISDSILVINAEDSSYDATHKITSFIARKELKEKYDKIYSELDDAKSELLKKLKAISKSNDCEVEYVGTYSNNANIDFFEVLTSHTKQLNESSDKITFRYNAVFDTKGNVKKFLEKNEDLLDDYVENYNQILSNSKLFKLTGENTFGTYQANEIIKSIEDNSYFDAGHKFVLEDGTEITESFQLKEIYNAELARIIADEKLKESFNKVDKAIGANVDLRLFKQVIEKDNSILVSLKDYDGFKKKVWTSFMSEVKEDAESLSKKYEEKKKELDTIITESKKEQELWKDIIEKFNDRFYVPFEVKLGNLHDVILKRETANLEFVFKDKNEEPKRQSKDNLLKVLSKGETRAYFILQFLFEIESRKNTDDKTLIIFDDIADSFDYKNKFAIIEYIADLHYSENFKSLILTHNFDFYRTIASRLNIGQQCYMTSKDENRKIHIIEWVYKEDLFKEFLNNYNDPKTFISLIPFVRNIIDYCDSKNTDDYKKLTSCLHEKPDSKEITIEDVFSIYKNRITRLKSCEMELEKTIKIQDFIFSTADYLIEEKEILEILLENKITLAIACRLKTEQYMISKLPNVDFIKLKSVQTRILSNMYKKRYPTSDNLGIIDRVNLMTPENIHINSFMYEPLVDMSVYHLINLYKSIKNLK</sequence>
<comment type="caution">
    <text evidence="2">The sequence shown here is derived from an EMBL/GenBank/DDBJ whole genome shotgun (WGS) entry which is preliminary data.</text>
</comment>
<proteinExistence type="predicted"/>
<gene>
    <name evidence="2" type="ORF">AU378_18195</name>
</gene>
<dbReference type="Proteomes" id="UP000070513">
    <property type="component" value="Unassembled WGS sequence"/>
</dbReference>
<organism evidence="2 3">
    <name type="scientific">Chryseobacterium kwangjuense</name>
    <dbReference type="NCBI Taxonomy" id="267125"/>
    <lineage>
        <taxon>Bacteria</taxon>
        <taxon>Pseudomonadati</taxon>
        <taxon>Bacteroidota</taxon>
        <taxon>Flavobacteriia</taxon>
        <taxon>Flavobacteriales</taxon>
        <taxon>Weeksellaceae</taxon>
        <taxon>Chryseobacterium group</taxon>
        <taxon>Chryseobacterium</taxon>
    </lineage>
</organism>
<dbReference type="RefSeq" id="WP_062652797.1">
    <property type="nucleotide sequence ID" value="NZ_LPUR01000016.1"/>
</dbReference>